<organism evidence="1 2">
    <name type="scientific">Faecalibacterium prausnitzii</name>
    <dbReference type="NCBI Taxonomy" id="853"/>
    <lineage>
        <taxon>Bacteria</taxon>
        <taxon>Bacillati</taxon>
        <taxon>Bacillota</taxon>
        <taxon>Clostridia</taxon>
        <taxon>Eubacteriales</taxon>
        <taxon>Oscillospiraceae</taxon>
        <taxon>Faecalibacterium</taxon>
    </lineage>
</organism>
<evidence type="ECO:0000313" key="2">
    <source>
        <dbReference type="Proteomes" id="UP000477010"/>
    </source>
</evidence>
<name>A0A6L5TDE1_9FIRM</name>
<sequence length="148" mass="17218">MIVTDPEHGTREWSEDPVGDLMKMRQIIIDSFEKITESVKRFCEGLDDLTYTLLPPETPGWAIHNKRRYRTRRVQPKLHLNTVPLGTATYLYKAKEMKNLARSTKTHPAPKKGEQCQHTFRITSQRCAPCDGYNKECEEYSVTHHKTN</sequence>
<comment type="caution">
    <text evidence="1">The sequence shown here is derived from an EMBL/GenBank/DDBJ whole genome shotgun (WGS) entry which is preliminary data.</text>
</comment>
<dbReference type="RefSeq" id="WP_154251993.1">
    <property type="nucleotide sequence ID" value="NZ_WKPZ01000004.1"/>
</dbReference>
<dbReference type="Proteomes" id="UP000477010">
    <property type="component" value="Unassembled WGS sequence"/>
</dbReference>
<gene>
    <name evidence="1" type="ORF">GKD85_02330</name>
</gene>
<evidence type="ECO:0000313" key="1">
    <source>
        <dbReference type="EMBL" id="MSC79669.1"/>
    </source>
</evidence>
<dbReference type="AlphaFoldDB" id="A0A6L5TDE1"/>
<protein>
    <submittedName>
        <fullName evidence="1">Uncharacterized protein</fullName>
    </submittedName>
</protein>
<proteinExistence type="predicted"/>
<accession>A0A6L5TDE1</accession>
<dbReference type="EMBL" id="WKQE01000002">
    <property type="protein sequence ID" value="MSC79669.1"/>
    <property type="molecule type" value="Genomic_DNA"/>
</dbReference>
<reference evidence="1 2" key="1">
    <citation type="journal article" date="2019" name="Nat. Med.">
        <title>A library of human gut bacterial isolates paired with longitudinal multiomics data enables mechanistic microbiome research.</title>
        <authorList>
            <person name="Poyet M."/>
            <person name="Groussin M."/>
            <person name="Gibbons S.M."/>
            <person name="Avila-Pacheco J."/>
            <person name="Jiang X."/>
            <person name="Kearney S.M."/>
            <person name="Perrotta A.R."/>
            <person name="Berdy B."/>
            <person name="Zhao S."/>
            <person name="Lieberman T.D."/>
            <person name="Swanson P.K."/>
            <person name="Smith M."/>
            <person name="Roesemann S."/>
            <person name="Alexander J.E."/>
            <person name="Rich S.A."/>
            <person name="Livny J."/>
            <person name="Vlamakis H."/>
            <person name="Clish C."/>
            <person name="Bullock K."/>
            <person name="Deik A."/>
            <person name="Scott J."/>
            <person name="Pierce K.A."/>
            <person name="Xavier R.J."/>
            <person name="Alm E.J."/>
        </authorList>
    </citation>
    <scope>NUCLEOTIDE SEQUENCE [LARGE SCALE GENOMIC DNA]</scope>
    <source>
        <strain evidence="1 2">BIOML-B9</strain>
    </source>
</reference>